<protein>
    <recommendedName>
        <fullName evidence="4">PDZ domain-containing protein</fullName>
    </recommendedName>
</protein>
<dbReference type="Gene3D" id="2.30.42.10">
    <property type="match status" value="1"/>
</dbReference>
<evidence type="ECO:0000313" key="3">
    <source>
        <dbReference type="Proteomes" id="UP000238823"/>
    </source>
</evidence>
<feature type="compositionally biased region" description="Acidic residues" evidence="1">
    <location>
        <begin position="83"/>
        <end position="97"/>
    </location>
</feature>
<reference evidence="2 3" key="1">
    <citation type="submission" date="2018-03" db="EMBL/GenBank/DDBJ databases">
        <title>Draft Genome Sequences of the Obligatory Marine Myxobacteria Enhygromyxa salina SWB007.</title>
        <authorList>
            <person name="Poehlein A."/>
            <person name="Moghaddam J.A."/>
            <person name="Harms H."/>
            <person name="Alanjari M."/>
            <person name="Koenig G.M."/>
            <person name="Daniel R."/>
            <person name="Schaeberle T.F."/>
        </authorList>
    </citation>
    <scope>NUCLEOTIDE SEQUENCE [LARGE SCALE GENOMIC DNA]</scope>
    <source>
        <strain evidence="2 3">SWB007</strain>
    </source>
</reference>
<dbReference type="Proteomes" id="UP000238823">
    <property type="component" value="Unassembled WGS sequence"/>
</dbReference>
<accession>A0A2S9Y2I3</accession>
<feature type="region of interest" description="Disordered" evidence="1">
    <location>
        <begin position="72"/>
        <end position="101"/>
    </location>
</feature>
<gene>
    <name evidence="2" type="ORF">ENSA7_63640</name>
</gene>
<name>A0A2S9Y2I3_9BACT</name>
<feature type="compositionally biased region" description="Gly residues" evidence="1">
    <location>
        <begin position="72"/>
        <end position="82"/>
    </location>
</feature>
<evidence type="ECO:0000313" key="2">
    <source>
        <dbReference type="EMBL" id="PRP99322.1"/>
    </source>
</evidence>
<evidence type="ECO:0008006" key="4">
    <source>
        <dbReference type="Google" id="ProtNLM"/>
    </source>
</evidence>
<dbReference type="EMBL" id="PVNL01000121">
    <property type="protein sequence ID" value="PRP99322.1"/>
    <property type="molecule type" value="Genomic_DNA"/>
</dbReference>
<comment type="caution">
    <text evidence="2">The sequence shown here is derived from an EMBL/GenBank/DDBJ whole genome shotgun (WGS) entry which is preliminary data.</text>
</comment>
<dbReference type="InterPro" id="IPR036034">
    <property type="entry name" value="PDZ_sf"/>
</dbReference>
<feature type="region of interest" description="Disordered" evidence="1">
    <location>
        <begin position="1"/>
        <end position="20"/>
    </location>
</feature>
<sequence length="221" mass="23046">MRGELCLSPSAVSQLSDPESTPYDALRTLALHACEEQAAALDLVSHNCEESLSEPRYLGSCLIGKDHCDGGDGTGESGGTGDTDGDATGDTGDETTGDDSPFVAPADLVACIGDTCEIRQALIDQVLTADSSTFAADGTYLIPHTATSDQQDGWEVAGVVSGNLGHALGFENGDVITEVAGEPVDSWAAVVDVANEALHAQRVELVLVRDNVVHTRSYVRR</sequence>
<proteinExistence type="predicted"/>
<dbReference type="SUPFAM" id="SSF50156">
    <property type="entry name" value="PDZ domain-like"/>
    <property type="match status" value="1"/>
</dbReference>
<feature type="compositionally biased region" description="Polar residues" evidence="1">
    <location>
        <begin position="10"/>
        <end position="19"/>
    </location>
</feature>
<organism evidence="2 3">
    <name type="scientific">Enhygromyxa salina</name>
    <dbReference type="NCBI Taxonomy" id="215803"/>
    <lineage>
        <taxon>Bacteria</taxon>
        <taxon>Pseudomonadati</taxon>
        <taxon>Myxococcota</taxon>
        <taxon>Polyangia</taxon>
        <taxon>Nannocystales</taxon>
        <taxon>Nannocystaceae</taxon>
        <taxon>Enhygromyxa</taxon>
    </lineage>
</organism>
<dbReference type="AlphaFoldDB" id="A0A2S9Y2I3"/>
<evidence type="ECO:0000256" key="1">
    <source>
        <dbReference type="SAM" id="MobiDB-lite"/>
    </source>
</evidence>